<dbReference type="HAMAP" id="MF_01270">
    <property type="entry name" value="AnhMurNAc_kinase"/>
    <property type="match status" value="1"/>
</dbReference>
<feature type="binding site" evidence="1">
    <location>
        <begin position="29"/>
        <end position="36"/>
    </location>
    <ligand>
        <name>ATP</name>
        <dbReference type="ChEBI" id="CHEBI:30616"/>
    </ligand>
</feature>
<keyword evidence="1" id="KW-0119">Carbohydrate metabolism</keyword>
<keyword evidence="1 2" id="KW-0808">Transferase</keyword>
<comment type="pathway">
    <text evidence="1">Amino-sugar metabolism; 1,6-anhydro-N-acetylmuramate degradation.</text>
</comment>
<dbReference type="Gene3D" id="3.30.420.40">
    <property type="match status" value="2"/>
</dbReference>
<dbReference type="OrthoDB" id="9763949at2"/>
<organism evidence="2 3">
    <name type="scientific">Lautropia dentalis</name>
    <dbReference type="NCBI Taxonomy" id="2490857"/>
    <lineage>
        <taxon>Bacteria</taxon>
        <taxon>Pseudomonadati</taxon>
        <taxon>Pseudomonadota</taxon>
        <taxon>Betaproteobacteria</taxon>
        <taxon>Burkholderiales</taxon>
        <taxon>Burkholderiaceae</taxon>
        <taxon>Lautropia</taxon>
    </lineage>
</organism>
<dbReference type="GO" id="GO:0016301">
    <property type="term" value="F:kinase activity"/>
    <property type="evidence" value="ECO:0007669"/>
    <property type="project" value="UniProtKB-KW"/>
</dbReference>
<dbReference type="SUPFAM" id="SSF53067">
    <property type="entry name" value="Actin-like ATPase domain"/>
    <property type="match status" value="1"/>
</dbReference>
<evidence type="ECO:0000313" key="3">
    <source>
        <dbReference type="Proteomes" id="UP000270261"/>
    </source>
</evidence>
<comment type="caution">
    <text evidence="2">The sequence shown here is derived from an EMBL/GenBank/DDBJ whole genome shotgun (WGS) entry which is preliminary data.</text>
</comment>
<dbReference type="GO" id="GO:0006040">
    <property type="term" value="P:amino sugar metabolic process"/>
    <property type="evidence" value="ECO:0007669"/>
    <property type="project" value="InterPro"/>
</dbReference>
<comment type="function">
    <text evidence="1">Catalyzes the specific phosphorylation of 1,6-anhydro-N-acetylmuramic acid (anhMurNAc) with the simultaneous cleavage of the 1,6-anhydro ring, generating MurNAc-6-P. Is required for the utilization of anhMurNAc either imported from the medium or derived from its own cell wall murein, and thus plays a role in cell wall recycling.</text>
</comment>
<dbReference type="GO" id="GO:0097175">
    <property type="term" value="P:1,6-anhydro-N-acetyl-beta-muramic acid catabolic process"/>
    <property type="evidence" value="ECO:0007669"/>
    <property type="project" value="UniProtKB-UniRule"/>
</dbReference>
<comment type="similarity">
    <text evidence="1">Belongs to the anhydro-N-acetylmuramic acid kinase family.</text>
</comment>
<evidence type="ECO:0000313" key="2">
    <source>
        <dbReference type="EMBL" id="RRN44245.1"/>
    </source>
</evidence>
<keyword evidence="3" id="KW-1185">Reference proteome</keyword>
<dbReference type="GO" id="GO:0009254">
    <property type="term" value="P:peptidoglycan turnover"/>
    <property type="evidence" value="ECO:0007669"/>
    <property type="project" value="UniProtKB-UniRule"/>
</dbReference>
<dbReference type="UniPathway" id="UPA00343"/>
<proteinExistence type="inferred from homology"/>
<keyword evidence="1 2" id="KW-0418">Kinase</keyword>
<dbReference type="EC" id="2.7.1.170" evidence="1"/>
<reference evidence="2 3" key="1">
    <citation type="submission" date="2018-11" db="EMBL/GenBank/DDBJ databases">
        <title>Genome sequencing of Lautropia sp. KCOM 2505 (= ChDC F240).</title>
        <authorList>
            <person name="Kook J.-K."/>
            <person name="Park S.-N."/>
            <person name="Lim Y.K."/>
        </authorList>
    </citation>
    <scope>NUCLEOTIDE SEQUENCE [LARGE SCALE GENOMIC DNA]</scope>
    <source>
        <strain evidence="2 3">KCOM 2505</strain>
    </source>
</reference>
<keyword evidence="1" id="KW-0067">ATP-binding</keyword>
<dbReference type="AlphaFoldDB" id="A0A3R8LM91"/>
<name>A0A3R8LM91_9BURK</name>
<dbReference type="UniPathway" id="UPA00544"/>
<dbReference type="InterPro" id="IPR043129">
    <property type="entry name" value="ATPase_NBD"/>
</dbReference>
<comment type="pathway">
    <text evidence="1">Cell wall biogenesis; peptidoglycan recycling.</text>
</comment>
<dbReference type="NCBIfam" id="NF007139">
    <property type="entry name" value="PRK09585.1-3"/>
    <property type="match status" value="1"/>
</dbReference>
<dbReference type="Pfam" id="PF03702">
    <property type="entry name" value="AnmK"/>
    <property type="match status" value="2"/>
</dbReference>
<dbReference type="GO" id="GO:0005524">
    <property type="term" value="F:ATP binding"/>
    <property type="evidence" value="ECO:0007669"/>
    <property type="project" value="UniProtKB-UniRule"/>
</dbReference>
<protein>
    <recommendedName>
        <fullName evidence="1">Anhydro-N-acetylmuramic acid kinase</fullName>
        <ecNumber evidence="1">2.7.1.170</ecNumber>
    </recommendedName>
    <alternativeName>
        <fullName evidence="1">AnhMurNAc kinase</fullName>
    </alternativeName>
</protein>
<dbReference type="GO" id="GO:0016773">
    <property type="term" value="F:phosphotransferase activity, alcohol group as acceptor"/>
    <property type="evidence" value="ECO:0007669"/>
    <property type="project" value="UniProtKB-UniRule"/>
</dbReference>
<sequence>MPDTEHTHFPGSAPSPQPDDEIHIGLMSGTSMDGVDGVMLAFAPEGHIRTTLGHAFLPMPEALRQQLTALQHPAHDELRSAALASQTLADLYAGCVSALLQQAGLPAGRIRALGAHGQTVRHAPAENWSLQLLDAPRLAERTGIDVVADLRSADIAAGGHGAPLMPAFHAHLFADHPGRFGILNLGGIANLTVIDSSPTATNTSPPAPPGVGISSNTGAGTSPAVHISGYDTGPANTLLDGWIEHHQGKRYDHQGQWAASGRIIPSLLHALMAEPYFGLRPPKSTGRDLFNLPWLQQHLQQHQQRHGQASPEDVQATLLALTAETTATAIRAARPSAVYVCGGGAENPVLMQAIQQAVGPNTRVQSTAALGIAPQAVEASGFAWLARQHVHRIPIDLPPITGARHPSLLGALHLASR</sequence>
<dbReference type="PANTHER" id="PTHR30605:SF0">
    <property type="entry name" value="ANHYDRO-N-ACETYLMURAMIC ACID KINASE"/>
    <property type="match status" value="1"/>
</dbReference>
<dbReference type="Proteomes" id="UP000270261">
    <property type="component" value="Unassembled WGS sequence"/>
</dbReference>
<dbReference type="InterPro" id="IPR005338">
    <property type="entry name" value="Anhydro_N_Ac-Mur_kinase"/>
</dbReference>
<comment type="catalytic activity">
    <reaction evidence="1">
        <text>1,6-anhydro-N-acetyl-beta-muramate + ATP + H2O = N-acetyl-D-muramate 6-phosphate + ADP + H(+)</text>
        <dbReference type="Rhea" id="RHEA:24952"/>
        <dbReference type="ChEBI" id="CHEBI:15377"/>
        <dbReference type="ChEBI" id="CHEBI:15378"/>
        <dbReference type="ChEBI" id="CHEBI:30616"/>
        <dbReference type="ChEBI" id="CHEBI:58690"/>
        <dbReference type="ChEBI" id="CHEBI:58722"/>
        <dbReference type="ChEBI" id="CHEBI:456216"/>
        <dbReference type="EC" id="2.7.1.170"/>
    </reaction>
</comment>
<keyword evidence="1" id="KW-0547">Nucleotide-binding</keyword>
<dbReference type="PANTHER" id="PTHR30605">
    <property type="entry name" value="ANHYDRO-N-ACETYLMURAMIC ACID KINASE"/>
    <property type="match status" value="1"/>
</dbReference>
<dbReference type="RefSeq" id="WP_125096440.1">
    <property type="nucleotide sequence ID" value="NZ_RRUE01000002.1"/>
</dbReference>
<gene>
    <name evidence="1" type="primary">anmK</name>
    <name evidence="2" type="ORF">EHV23_12995</name>
</gene>
<accession>A0A3R8LM91</accession>
<dbReference type="EMBL" id="RRUE01000002">
    <property type="protein sequence ID" value="RRN44245.1"/>
    <property type="molecule type" value="Genomic_DNA"/>
</dbReference>
<evidence type="ECO:0000256" key="1">
    <source>
        <dbReference type="HAMAP-Rule" id="MF_01270"/>
    </source>
</evidence>